<dbReference type="Proteomes" id="UP000467488">
    <property type="component" value="Chromosome"/>
</dbReference>
<dbReference type="PANTHER" id="PTHR11820">
    <property type="entry name" value="ACYLPYRUVASE"/>
    <property type="match status" value="1"/>
</dbReference>
<dbReference type="NCBIfam" id="NF007967">
    <property type="entry name" value="PRK10691.1"/>
    <property type="match status" value="1"/>
</dbReference>
<dbReference type="Gene3D" id="3.90.850.10">
    <property type="entry name" value="Fumarylacetoacetase-like, C-terminal domain"/>
    <property type="match status" value="1"/>
</dbReference>
<evidence type="ECO:0000313" key="3">
    <source>
        <dbReference type="EMBL" id="BBU84526.1"/>
    </source>
</evidence>
<dbReference type="InterPro" id="IPR036663">
    <property type="entry name" value="Fumarylacetoacetase_C_sf"/>
</dbReference>
<dbReference type="GO" id="GO:0046872">
    <property type="term" value="F:metal ion binding"/>
    <property type="evidence" value="ECO:0007669"/>
    <property type="project" value="UniProtKB-KW"/>
</dbReference>
<organism evidence="3 4">
    <name type="scientific">Escherichia coli</name>
    <dbReference type="NCBI Taxonomy" id="562"/>
    <lineage>
        <taxon>Bacteria</taxon>
        <taxon>Pseudomonadati</taxon>
        <taxon>Pseudomonadota</taxon>
        <taxon>Gammaproteobacteria</taxon>
        <taxon>Enterobacterales</taxon>
        <taxon>Enterobacteriaceae</taxon>
        <taxon>Escherichia</taxon>
    </lineage>
</organism>
<keyword evidence="3" id="KW-0413">Isomerase</keyword>
<dbReference type="GO" id="GO:0016853">
    <property type="term" value="F:isomerase activity"/>
    <property type="evidence" value="ECO:0007669"/>
    <property type="project" value="UniProtKB-KW"/>
</dbReference>
<dbReference type="AlphaFoldDB" id="A0A8S0FWS4"/>
<feature type="domain" description="Fumarylacetoacetase-like C-terminal" evidence="2">
    <location>
        <begin position="18"/>
        <end position="221"/>
    </location>
</feature>
<keyword evidence="1" id="KW-0479">Metal-binding</keyword>
<evidence type="ECO:0000259" key="2">
    <source>
        <dbReference type="Pfam" id="PF01557"/>
    </source>
</evidence>
<accession>A0A8S0FWS4</accession>
<evidence type="ECO:0000313" key="4">
    <source>
        <dbReference type="Proteomes" id="UP000467488"/>
    </source>
</evidence>
<gene>
    <name evidence="3" type="ORF">EIMP300_59260</name>
</gene>
<dbReference type="SUPFAM" id="SSF56529">
    <property type="entry name" value="FAH"/>
    <property type="match status" value="1"/>
</dbReference>
<dbReference type="InterPro" id="IPR011234">
    <property type="entry name" value="Fumarylacetoacetase-like_C"/>
</dbReference>
<dbReference type="FunFam" id="3.90.850.10:FF:000007">
    <property type="entry name" value="Fumarylacetoacetate hydrolase family protein"/>
    <property type="match status" value="1"/>
</dbReference>
<reference evidence="3 4" key="1">
    <citation type="submission" date="2020-01" db="EMBL/GenBank/DDBJ databases">
        <title>Dynamics of blaIMP-6 dissemination in carbapenem resistant Enterobacteriacea isolated from regional surveillance in Osaka, Japan.</title>
        <authorList>
            <person name="Abe R."/>
            <person name="Akeda Y."/>
            <person name="Sugawara Y."/>
            <person name="Yamamoto N."/>
            <person name="Tomono K."/>
            <person name="Takeuchi D."/>
            <person name="Kawahara R."/>
            <person name="Hamada S."/>
        </authorList>
    </citation>
    <scope>NUCLEOTIDE SEQUENCE [LARGE SCALE GENOMIC DNA]</scope>
    <source>
        <strain evidence="3 4">E300</strain>
    </source>
</reference>
<evidence type="ECO:0000256" key="1">
    <source>
        <dbReference type="ARBA" id="ARBA00022723"/>
    </source>
</evidence>
<dbReference type="GO" id="GO:0018773">
    <property type="term" value="F:acetylpyruvate hydrolase activity"/>
    <property type="evidence" value="ECO:0007669"/>
    <property type="project" value="TreeGrafter"/>
</dbReference>
<sequence length="233" mass="25267">MYQHHNWQGALLDYPVSKVVCVGSNYAKHIKEMGSAVPEEPVLFIKPETALVWHMVGFHTPCDLRQPLAIPSDFGSVHHEVELAVLIGATLRQATEEHVRKAIAGYGVALDLTLRDVQGKMKKAGQPWEKAKAFDNSCPLSGFIPAAEFTGDPQNTTLGLSVNGEQRQQGTTADMIHKIVPLIAYMSKFFTLKVGDVVLTGTPDGVGPLQSGDELTVTFDGHSLTTGTIFCVL</sequence>
<proteinExistence type="predicted"/>
<protein>
    <submittedName>
        <fullName evidence="3">Isomerase/hydrolase</fullName>
    </submittedName>
</protein>
<name>A0A8S0FWS4_ECOLX</name>
<dbReference type="EMBL" id="AP022360">
    <property type="protein sequence ID" value="BBU84526.1"/>
    <property type="molecule type" value="Genomic_DNA"/>
</dbReference>
<dbReference type="PANTHER" id="PTHR11820:SF7">
    <property type="entry name" value="ACYLPYRUVASE FAHD1, MITOCHONDRIAL"/>
    <property type="match status" value="1"/>
</dbReference>
<dbReference type="Pfam" id="PF01557">
    <property type="entry name" value="FAA_hydrolase"/>
    <property type="match status" value="1"/>
</dbReference>